<dbReference type="AlphaFoldDB" id="Q0UG48"/>
<name>Q0UG48_PHANO</name>
<dbReference type="RefSeq" id="XP_001799565.1">
    <property type="nucleotide sequence ID" value="XM_001799513.1"/>
</dbReference>
<dbReference type="EMBL" id="CH445338">
    <property type="protein sequence ID" value="EAT83458.1"/>
    <property type="molecule type" value="Genomic_DNA"/>
</dbReference>
<protein>
    <submittedName>
        <fullName evidence="1">Uncharacterized protein</fullName>
    </submittedName>
</protein>
<reference evidence="2" key="1">
    <citation type="journal article" date="2007" name="Plant Cell">
        <title>Dothideomycete-plant interactions illuminated by genome sequencing and EST analysis of the wheat pathogen Stagonospora nodorum.</title>
        <authorList>
            <person name="Hane J.K."/>
            <person name="Lowe R.G."/>
            <person name="Solomon P.S."/>
            <person name="Tan K.C."/>
            <person name="Schoch C.L."/>
            <person name="Spatafora J.W."/>
            <person name="Crous P.W."/>
            <person name="Kodira C."/>
            <person name="Birren B.W."/>
            <person name="Galagan J.E."/>
            <person name="Torriani S.F."/>
            <person name="McDonald B.A."/>
            <person name="Oliver R.P."/>
        </authorList>
    </citation>
    <scope>NUCLEOTIDE SEQUENCE [LARGE SCALE GENOMIC DNA]</scope>
    <source>
        <strain evidence="2">SN15 / ATCC MYA-4574 / FGSC 10173</strain>
    </source>
</reference>
<gene>
    <name evidence="1" type="ORF">SNOG_09266</name>
</gene>
<sequence length="128" mass="14356">MSIDHNFGAAKANDVTSVTLAKESRWNSAGVILIENQGQEVTTKILDDNLNERYRQNMYKSYIRDKGVRADDDCKRRKAAVQRSASDISNNCESKREVCQYRIVGKKNRGVPGNHIDADQLLSGHSSN</sequence>
<proteinExistence type="predicted"/>
<dbReference type="Proteomes" id="UP000001055">
    <property type="component" value="Unassembled WGS sequence"/>
</dbReference>
<dbReference type="VEuPathDB" id="FungiDB:JI435_438540"/>
<accession>Q0UG48</accession>
<evidence type="ECO:0000313" key="1">
    <source>
        <dbReference type="EMBL" id="EAT83458.1"/>
    </source>
</evidence>
<dbReference type="KEGG" id="pno:SNOG_09266"/>
<evidence type="ECO:0000313" key="2">
    <source>
        <dbReference type="Proteomes" id="UP000001055"/>
    </source>
</evidence>
<dbReference type="GeneID" id="5976466"/>
<organism evidence="1 2">
    <name type="scientific">Phaeosphaeria nodorum (strain SN15 / ATCC MYA-4574 / FGSC 10173)</name>
    <name type="common">Glume blotch fungus</name>
    <name type="synonym">Parastagonospora nodorum</name>
    <dbReference type="NCBI Taxonomy" id="321614"/>
    <lineage>
        <taxon>Eukaryota</taxon>
        <taxon>Fungi</taxon>
        <taxon>Dikarya</taxon>
        <taxon>Ascomycota</taxon>
        <taxon>Pezizomycotina</taxon>
        <taxon>Dothideomycetes</taxon>
        <taxon>Pleosporomycetidae</taxon>
        <taxon>Pleosporales</taxon>
        <taxon>Pleosporineae</taxon>
        <taxon>Phaeosphaeriaceae</taxon>
        <taxon>Parastagonospora</taxon>
    </lineage>
</organism>
<dbReference type="InParanoid" id="Q0UG48"/>